<evidence type="ECO:0000313" key="4">
    <source>
        <dbReference type="Proteomes" id="UP001476798"/>
    </source>
</evidence>
<gene>
    <name evidence="3" type="ORF">GOODEAATRI_031096</name>
</gene>
<keyword evidence="4" id="KW-1185">Reference proteome</keyword>
<feature type="non-terminal residue" evidence="3">
    <location>
        <position position="1"/>
    </location>
</feature>
<dbReference type="SUPFAM" id="SSF47986">
    <property type="entry name" value="DEATH domain"/>
    <property type="match status" value="1"/>
</dbReference>
<dbReference type="InterPro" id="IPR004020">
    <property type="entry name" value="DAPIN"/>
</dbReference>
<dbReference type="InterPro" id="IPR003879">
    <property type="entry name" value="Butyrophylin_SPRY"/>
</dbReference>
<dbReference type="Pfam" id="PF00622">
    <property type="entry name" value="SPRY"/>
    <property type="match status" value="1"/>
</dbReference>
<dbReference type="CDD" id="cd13733">
    <property type="entry name" value="SPRY_PRY_C-I_1"/>
    <property type="match status" value="1"/>
</dbReference>
<dbReference type="InterPro" id="IPR043136">
    <property type="entry name" value="B30.2/SPRY_sf"/>
</dbReference>
<dbReference type="Proteomes" id="UP001476798">
    <property type="component" value="Unassembled WGS sequence"/>
</dbReference>
<dbReference type="Pfam" id="PF13765">
    <property type="entry name" value="PRY"/>
    <property type="match status" value="1"/>
</dbReference>
<dbReference type="EMBL" id="JAHRIO010045125">
    <property type="protein sequence ID" value="MEQ2173332.1"/>
    <property type="molecule type" value="Genomic_DNA"/>
</dbReference>
<dbReference type="SMART" id="SM00589">
    <property type="entry name" value="PRY"/>
    <property type="match status" value="1"/>
</dbReference>
<feature type="domain" description="Pyrin" evidence="2">
    <location>
        <begin position="9"/>
        <end position="97"/>
    </location>
</feature>
<evidence type="ECO:0008006" key="5">
    <source>
        <dbReference type="Google" id="ProtNLM"/>
    </source>
</evidence>
<sequence length="280" mass="31133">ISASNKPTMTTLKEDLWKTLEDLTHEEFKKFKWLLKDAANDSQAIPAARLENADRQDTVDLMVQRYGCLEALRKSTQLLEKICRNDLAQQMQQFAVDVTLNPNTAHPNLILSEDGKQVHCSDAKQNLPDNPERFSNAVNVLGRQSFSSGRFYYEVQVRGKTAWDLGVVYKSIGRKGSIKTSPDDGHWAICLRGGDTFKAAGLSWSVKTAVNKVGVFVDYEKGLVSFSDVDSAELIHRYRDCSFKEDLHPFFSPGIYHGGLNSTPLVISPLNSAAPPLSAP</sequence>
<evidence type="ECO:0000313" key="3">
    <source>
        <dbReference type="EMBL" id="MEQ2173332.1"/>
    </source>
</evidence>
<dbReference type="CDD" id="cd08321">
    <property type="entry name" value="Pyrin_ASC-like"/>
    <property type="match status" value="1"/>
</dbReference>
<dbReference type="PANTHER" id="PTHR24103">
    <property type="entry name" value="E3 UBIQUITIN-PROTEIN LIGASE TRIM"/>
    <property type="match status" value="1"/>
</dbReference>
<dbReference type="InterPro" id="IPR011029">
    <property type="entry name" value="DEATH-like_dom_sf"/>
</dbReference>
<dbReference type="SUPFAM" id="SSF49899">
    <property type="entry name" value="Concanavalin A-like lectins/glucanases"/>
    <property type="match status" value="1"/>
</dbReference>
<evidence type="ECO:0000259" key="1">
    <source>
        <dbReference type="PROSITE" id="PS50188"/>
    </source>
</evidence>
<dbReference type="PROSITE" id="PS50188">
    <property type="entry name" value="B302_SPRY"/>
    <property type="match status" value="1"/>
</dbReference>
<dbReference type="InterPro" id="IPR003877">
    <property type="entry name" value="SPRY_dom"/>
</dbReference>
<dbReference type="InterPro" id="IPR001870">
    <property type="entry name" value="B30.2/SPRY"/>
</dbReference>
<reference evidence="3 4" key="1">
    <citation type="submission" date="2021-06" db="EMBL/GenBank/DDBJ databases">
        <authorList>
            <person name="Palmer J.M."/>
        </authorList>
    </citation>
    <scope>NUCLEOTIDE SEQUENCE [LARGE SCALE GENOMIC DNA]</scope>
    <source>
        <strain evidence="3 4">GA_2019</strain>
        <tissue evidence="3">Muscle</tissue>
    </source>
</reference>
<dbReference type="Gene3D" id="1.10.533.10">
    <property type="entry name" value="Death Domain, Fas"/>
    <property type="match status" value="1"/>
</dbReference>
<proteinExistence type="predicted"/>
<dbReference type="InterPro" id="IPR006574">
    <property type="entry name" value="PRY"/>
</dbReference>
<dbReference type="SMART" id="SM00449">
    <property type="entry name" value="SPRY"/>
    <property type="match status" value="1"/>
</dbReference>
<dbReference type="InterPro" id="IPR013320">
    <property type="entry name" value="ConA-like_dom_sf"/>
</dbReference>
<organism evidence="3 4">
    <name type="scientific">Goodea atripinnis</name>
    <dbReference type="NCBI Taxonomy" id="208336"/>
    <lineage>
        <taxon>Eukaryota</taxon>
        <taxon>Metazoa</taxon>
        <taxon>Chordata</taxon>
        <taxon>Craniata</taxon>
        <taxon>Vertebrata</taxon>
        <taxon>Euteleostomi</taxon>
        <taxon>Actinopterygii</taxon>
        <taxon>Neopterygii</taxon>
        <taxon>Teleostei</taxon>
        <taxon>Neoteleostei</taxon>
        <taxon>Acanthomorphata</taxon>
        <taxon>Ovalentaria</taxon>
        <taxon>Atherinomorphae</taxon>
        <taxon>Cyprinodontiformes</taxon>
        <taxon>Goodeidae</taxon>
        <taxon>Goodea</taxon>
    </lineage>
</organism>
<dbReference type="Gene3D" id="2.60.120.920">
    <property type="match status" value="1"/>
</dbReference>
<evidence type="ECO:0000259" key="2">
    <source>
        <dbReference type="PROSITE" id="PS50824"/>
    </source>
</evidence>
<protein>
    <recommendedName>
        <fullName evidence="5">B30.2/SPRY domain-containing protein</fullName>
    </recommendedName>
</protein>
<comment type="caution">
    <text evidence="3">The sequence shown here is derived from an EMBL/GenBank/DDBJ whole genome shotgun (WGS) entry which is preliminary data.</text>
</comment>
<dbReference type="PRINTS" id="PR01407">
    <property type="entry name" value="BUTYPHLNCDUF"/>
</dbReference>
<name>A0ABV0NPJ2_9TELE</name>
<dbReference type="SMART" id="SM01289">
    <property type="entry name" value="PYRIN"/>
    <property type="match status" value="1"/>
</dbReference>
<accession>A0ABV0NPJ2</accession>
<dbReference type="PROSITE" id="PS50824">
    <property type="entry name" value="DAPIN"/>
    <property type="match status" value="1"/>
</dbReference>
<dbReference type="InterPro" id="IPR050143">
    <property type="entry name" value="TRIM/RBCC"/>
</dbReference>
<feature type="domain" description="B30.2/SPRY" evidence="1">
    <location>
        <begin position="78"/>
        <end position="272"/>
    </location>
</feature>
<dbReference type="Pfam" id="PF02758">
    <property type="entry name" value="PYRIN"/>
    <property type="match status" value="1"/>
</dbReference>